<organism evidence="2 3">
    <name type="scientific">Microbacterium stercoris</name>
    <dbReference type="NCBI Taxonomy" id="2820289"/>
    <lineage>
        <taxon>Bacteria</taxon>
        <taxon>Bacillati</taxon>
        <taxon>Actinomycetota</taxon>
        <taxon>Actinomycetes</taxon>
        <taxon>Micrococcales</taxon>
        <taxon>Microbacteriaceae</taxon>
        <taxon>Microbacterium</taxon>
    </lineage>
</organism>
<dbReference type="RefSeq" id="WP_208505059.1">
    <property type="nucleotide sequence ID" value="NZ_JAGFOA010000007.1"/>
</dbReference>
<evidence type="ECO:0000259" key="1">
    <source>
        <dbReference type="PROSITE" id="PS51186"/>
    </source>
</evidence>
<feature type="domain" description="N-acetyltransferase" evidence="1">
    <location>
        <begin position="12"/>
        <end position="173"/>
    </location>
</feature>
<reference evidence="2" key="1">
    <citation type="submission" date="2021-03" db="EMBL/GenBank/DDBJ databases">
        <title>Microbacterium sp. nov., a novel actinobacterium isolated from cow dung.</title>
        <authorList>
            <person name="Zhang L."/>
        </authorList>
    </citation>
    <scope>NUCLEOTIDE SEQUENCE</scope>
    <source>
        <strain evidence="2">NEAU-LLB</strain>
    </source>
</reference>
<dbReference type="GO" id="GO:1990189">
    <property type="term" value="F:protein N-terminal-serine acetyltransferase activity"/>
    <property type="evidence" value="ECO:0007669"/>
    <property type="project" value="TreeGrafter"/>
</dbReference>
<protein>
    <submittedName>
        <fullName evidence="2">GNAT family N-acetyltransferase</fullName>
    </submittedName>
</protein>
<dbReference type="EMBL" id="JAGFOA010000007">
    <property type="protein sequence ID" value="MBO3664905.1"/>
    <property type="molecule type" value="Genomic_DNA"/>
</dbReference>
<dbReference type="SUPFAM" id="SSF55729">
    <property type="entry name" value="Acyl-CoA N-acyltransferases (Nat)"/>
    <property type="match status" value="1"/>
</dbReference>
<evidence type="ECO:0000313" key="2">
    <source>
        <dbReference type="EMBL" id="MBO3664905.1"/>
    </source>
</evidence>
<proteinExistence type="predicted"/>
<sequence length="183" mass="20324">MGDPVVLQTARLILSRPEEADIDAIFAYCQDPLVQAYTTVPSPYTREDAVTFVALVEEWWQSGSELVWGIRDDEGLAGTIALHRIANRGAEIGWALAPQARGRGYMTEAVRAVLDFAFGPLRLERVEWQAMVGNHASAAVAQRVGFQYEGLRRKAQHRRGTRHDGWLAGILATDARTPQAWPI</sequence>
<dbReference type="GO" id="GO:0008999">
    <property type="term" value="F:protein-N-terminal-alanine acetyltransferase activity"/>
    <property type="evidence" value="ECO:0007669"/>
    <property type="project" value="TreeGrafter"/>
</dbReference>
<dbReference type="PANTHER" id="PTHR43441:SF10">
    <property type="entry name" value="ACETYLTRANSFERASE"/>
    <property type="match status" value="1"/>
</dbReference>
<name>A0A939TRV5_9MICO</name>
<dbReference type="InterPro" id="IPR000182">
    <property type="entry name" value="GNAT_dom"/>
</dbReference>
<evidence type="ECO:0000313" key="3">
    <source>
        <dbReference type="Proteomes" id="UP000680132"/>
    </source>
</evidence>
<dbReference type="CDD" id="cd04301">
    <property type="entry name" value="NAT_SF"/>
    <property type="match status" value="1"/>
</dbReference>
<dbReference type="PROSITE" id="PS51186">
    <property type="entry name" value="GNAT"/>
    <property type="match status" value="1"/>
</dbReference>
<accession>A0A939TRV5</accession>
<dbReference type="InterPro" id="IPR051908">
    <property type="entry name" value="Ribosomal_N-acetyltransferase"/>
</dbReference>
<comment type="caution">
    <text evidence="2">The sequence shown here is derived from an EMBL/GenBank/DDBJ whole genome shotgun (WGS) entry which is preliminary data.</text>
</comment>
<dbReference type="InterPro" id="IPR016181">
    <property type="entry name" value="Acyl_CoA_acyltransferase"/>
</dbReference>
<dbReference type="Proteomes" id="UP000680132">
    <property type="component" value="Unassembled WGS sequence"/>
</dbReference>
<dbReference type="GO" id="GO:0005737">
    <property type="term" value="C:cytoplasm"/>
    <property type="evidence" value="ECO:0007669"/>
    <property type="project" value="TreeGrafter"/>
</dbReference>
<dbReference type="Gene3D" id="3.40.630.30">
    <property type="match status" value="1"/>
</dbReference>
<dbReference type="PANTHER" id="PTHR43441">
    <property type="entry name" value="RIBOSOMAL-PROTEIN-SERINE ACETYLTRANSFERASE"/>
    <property type="match status" value="1"/>
</dbReference>
<gene>
    <name evidence="2" type="ORF">J5V96_15520</name>
</gene>
<dbReference type="Pfam" id="PF13302">
    <property type="entry name" value="Acetyltransf_3"/>
    <property type="match status" value="1"/>
</dbReference>
<keyword evidence="3" id="KW-1185">Reference proteome</keyword>
<dbReference type="AlphaFoldDB" id="A0A939TRV5"/>